<dbReference type="PANTHER" id="PTHR30032:SF8">
    <property type="entry name" value="GERMINATION-SPECIFIC N-ACETYLMURAMOYL-L-ALANINE AMIDASE"/>
    <property type="match status" value="1"/>
</dbReference>
<dbReference type="Pfam" id="PF04122">
    <property type="entry name" value="CW_binding_2"/>
    <property type="match status" value="3"/>
</dbReference>
<dbReference type="InterPro" id="IPR051922">
    <property type="entry name" value="Bact_Sporulation_Assoc"/>
</dbReference>
<dbReference type="PANTHER" id="PTHR30032">
    <property type="entry name" value="N-ACETYLMURAMOYL-L-ALANINE AMIDASE-RELATED"/>
    <property type="match status" value="1"/>
</dbReference>
<dbReference type="Gene3D" id="3.40.50.12090">
    <property type="match status" value="2"/>
</dbReference>
<dbReference type="AlphaFoldDB" id="D5Q400"/>
<dbReference type="HOGENOM" id="CLU_028455_3_2_9"/>
<comment type="caution">
    <text evidence="1">The sequence shown here is derived from an EMBL/GenBank/DDBJ whole genome shotgun (WGS) entry which is preliminary data.</text>
</comment>
<protein>
    <submittedName>
        <fullName evidence="1">Putative cell wall binding repeat 2</fullName>
    </submittedName>
</protein>
<gene>
    <name evidence="1" type="ORF">HMPREF0220_1632</name>
</gene>
<evidence type="ECO:0000313" key="1">
    <source>
        <dbReference type="EMBL" id="EFH07320.1"/>
    </source>
</evidence>
<evidence type="ECO:0000313" key="2">
    <source>
        <dbReference type="Proteomes" id="UP000003227"/>
    </source>
</evidence>
<dbReference type="InterPro" id="IPR007253">
    <property type="entry name" value="Cell_wall-bd_2"/>
</dbReference>
<sequence>MYLYIKILFWGDNFIMKFYKRILTLILSISFVFANIQLANAISSVEKIQGKNKYEIAGKIADKTAYKTAILINTSNSIADGLSASGLAGALNAPILLTEKNTIPTETSARLKNVSKVYIIGGTYSISTSVENSLKSKKMKVVRIKGNDRIKTSYNVAKEINSIKKVNTVMLTNAYKGEADAISIASVAARDKSPIILTNGQSIPFSTSGLKSYAIGGTASMSTTLVNNTKSTRLGGSTRFETNKAIINKFYKDAREFYIAGAYELTNALVGSSLSKHEPMVLVNDGSNKSVLKNAKKITSIGYIDSNIVQQCLNITNGIGDINTGIVKNIKPTTRTIKDGMYKVGKDISAGEYLITSNSGSYDSYYEVTSDSTGNADSILSNDIFSGTRYITLKNGQYIKIEDSTMILAKYAKAQKAKNGKFGNGMYKIGLEIPAGEYIIMSNSSDAYYEVRNNSLGNAEGIVTNDTFSGRRYITVEEGQYLILNDCYLIENE</sequence>
<reference evidence="1 2" key="1">
    <citation type="submission" date="2010-05" db="EMBL/GenBank/DDBJ databases">
        <authorList>
            <person name="Qin X."/>
            <person name="Bachman B."/>
            <person name="Battles P."/>
            <person name="Bell A."/>
            <person name="Bess C."/>
            <person name="Bickham C."/>
            <person name="Chaboub L."/>
            <person name="Chen D."/>
            <person name="Coyle M."/>
            <person name="Deiros D.R."/>
            <person name="Dinh H."/>
            <person name="Forbes L."/>
            <person name="Fowler G."/>
            <person name="Francisco L."/>
            <person name="Fu Q."/>
            <person name="Gubbala S."/>
            <person name="Hale W."/>
            <person name="Han Y."/>
            <person name="Hemphill L."/>
            <person name="Highlander S.K."/>
            <person name="Hirani K."/>
            <person name="Hogues M."/>
            <person name="Jackson L."/>
            <person name="Jakkamsetti A."/>
            <person name="Javaid M."/>
            <person name="Jiang H."/>
            <person name="Korchina V."/>
            <person name="Kovar C."/>
            <person name="Lara F."/>
            <person name="Lee S."/>
            <person name="Mata R."/>
            <person name="Mathew T."/>
            <person name="Moen C."/>
            <person name="Morales K."/>
            <person name="Munidasa M."/>
            <person name="Nazareth L."/>
            <person name="Ngo R."/>
            <person name="Nguyen L."/>
            <person name="Okwuonu G."/>
            <person name="Ongeri F."/>
            <person name="Patil S."/>
            <person name="Petrosino J."/>
            <person name="Pham C."/>
            <person name="Pham P."/>
            <person name="Pu L.-L."/>
            <person name="Puazo M."/>
            <person name="Raj R."/>
            <person name="Reid J."/>
            <person name="Rouhana J."/>
            <person name="Saada N."/>
            <person name="Shang Y."/>
            <person name="Simmons D."/>
            <person name="Thornton R."/>
            <person name="Warren J."/>
            <person name="Weissenberger G."/>
            <person name="Zhang J."/>
            <person name="Zhang L."/>
            <person name="Zhou C."/>
            <person name="Zhu D."/>
            <person name="Muzny D."/>
            <person name="Worley K."/>
            <person name="Gibbs R."/>
        </authorList>
    </citation>
    <scope>NUCLEOTIDE SEQUENCE [LARGE SCALE GENOMIC DNA]</scope>
    <source>
        <strain evidence="1 2">NAP08</strain>
    </source>
</reference>
<proteinExistence type="predicted"/>
<dbReference type="EMBL" id="ADNX01000039">
    <property type="protein sequence ID" value="EFH07320.1"/>
    <property type="molecule type" value="Genomic_DNA"/>
</dbReference>
<name>D5Q400_CLODI</name>
<organism evidence="1 2">
    <name type="scientific">Clostridioides difficile NAP08</name>
    <dbReference type="NCBI Taxonomy" id="525259"/>
    <lineage>
        <taxon>Bacteria</taxon>
        <taxon>Bacillati</taxon>
        <taxon>Bacillota</taxon>
        <taxon>Clostridia</taxon>
        <taxon>Peptostreptococcales</taxon>
        <taxon>Peptostreptococcaceae</taxon>
        <taxon>Clostridioides</taxon>
    </lineage>
</organism>
<accession>D5Q400</accession>
<dbReference type="Proteomes" id="UP000003227">
    <property type="component" value="Unassembled WGS sequence"/>
</dbReference>